<keyword evidence="6 13" id="KW-0732">Signal</keyword>
<dbReference type="AlphaFoldDB" id="R8BN97"/>
<feature type="transmembrane region" description="Helical" evidence="12">
    <location>
        <begin position="192"/>
        <end position="216"/>
    </location>
</feature>
<evidence type="ECO:0000256" key="6">
    <source>
        <dbReference type="ARBA" id="ARBA00022729"/>
    </source>
</evidence>
<dbReference type="Pfam" id="PF23860">
    <property type="entry name" value="Ribophorin_II_3rd"/>
    <property type="match status" value="1"/>
</dbReference>
<feature type="signal peptide" evidence="13">
    <location>
        <begin position="1"/>
        <end position="21"/>
    </location>
</feature>
<dbReference type="OrthoDB" id="432292at2759"/>
<dbReference type="HOGENOM" id="CLU_051361_0_0_1"/>
<feature type="transmembrane region" description="Helical" evidence="12">
    <location>
        <begin position="254"/>
        <end position="275"/>
    </location>
</feature>
<keyword evidence="5 12" id="KW-0812">Transmembrane</keyword>
<dbReference type="PANTHER" id="PTHR12640:SF0">
    <property type="entry name" value="DOLICHYL-DIPHOSPHOOLIGOSACCHARIDE--PROTEIN GLYCOSYLTRANSFERASE SUBUNIT 2"/>
    <property type="match status" value="1"/>
</dbReference>
<evidence type="ECO:0000256" key="9">
    <source>
        <dbReference type="ARBA" id="ARBA00023136"/>
    </source>
</evidence>
<comment type="similarity">
    <text evidence="4">Belongs to the SWP1 family.</text>
</comment>
<dbReference type="Proteomes" id="UP000014074">
    <property type="component" value="Unassembled WGS sequence"/>
</dbReference>
<name>R8BN97_PHAM7</name>
<evidence type="ECO:0000259" key="14">
    <source>
        <dbReference type="Pfam" id="PF23860"/>
    </source>
</evidence>
<protein>
    <recommendedName>
        <fullName evidence="11">Ribophorin II</fullName>
    </recommendedName>
    <alternativeName>
        <fullName evidence="10">Ribophorin-2</fullName>
    </alternativeName>
</protein>
<keyword evidence="8 12" id="KW-1133">Transmembrane helix</keyword>
<reference evidence="17" key="1">
    <citation type="journal article" date="2013" name="Genome Announc.">
        <title>Draft genome sequence of the ascomycete Phaeoacremonium aleophilum strain UCR-PA7, a causal agent of the esca disease complex in grapevines.</title>
        <authorList>
            <person name="Blanco-Ulate B."/>
            <person name="Rolshausen P."/>
            <person name="Cantu D."/>
        </authorList>
    </citation>
    <scope>NUCLEOTIDE SEQUENCE [LARGE SCALE GENOMIC DNA]</scope>
    <source>
        <strain evidence="17">UCR-PA7</strain>
    </source>
</reference>
<keyword evidence="7" id="KW-0256">Endoplasmic reticulum</keyword>
<feature type="domain" description="Ribophorin II C-terminal" evidence="15">
    <location>
        <begin position="179"/>
        <end position="282"/>
    </location>
</feature>
<evidence type="ECO:0000256" key="8">
    <source>
        <dbReference type="ARBA" id="ARBA00022989"/>
    </source>
</evidence>
<feature type="chain" id="PRO_5044218831" description="Ribophorin II" evidence="13">
    <location>
        <begin position="22"/>
        <end position="287"/>
    </location>
</feature>
<dbReference type="KEGG" id="tmn:UCRPA7_3666"/>
<dbReference type="GO" id="GO:0016740">
    <property type="term" value="F:transferase activity"/>
    <property type="evidence" value="ECO:0007669"/>
    <property type="project" value="UniProtKB-KW"/>
</dbReference>
<dbReference type="UniPathway" id="UPA00378"/>
<dbReference type="GeneID" id="19324035"/>
<evidence type="ECO:0000313" key="16">
    <source>
        <dbReference type="EMBL" id="EOO00858.1"/>
    </source>
</evidence>
<gene>
    <name evidence="16" type="ORF">UCRPA7_3666</name>
</gene>
<proteinExistence type="inferred from homology"/>
<dbReference type="InterPro" id="IPR056790">
    <property type="entry name" value="Ribophorin_II_C"/>
</dbReference>
<comment type="subcellular location">
    <subcellularLocation>
        <location evidence="2">Endoplasmic reticulum membrane</location>
        <topology evidence="2">Multi-pass membrane protein</topology>
    </subcellularLocation>
</comment>
<evidence type="ECO:0000256" key="1">
    <source>
        <dbReference type="ARBA" id="ARBA00002791"/>
    </source>
</evidence>
<dbReference type="PANTHER" id="PTHR12640">
    <property type="entry name" value="RIBOPHORIN II"/>
    <property type="match status" value="1"/>
</dbReference>
<evidence type="ECO:0000313" key="17">
    <source>
        <dbReference type="Proteomes" id="UP000014074"/>
    </source>
</evidence>
<evidence type="ECO:0000256" key="13">
    <source>
        <dbReference type="SAM" id="SignalP"/>
    </source>
</evidence>
<keyword evidence="9 12" id="KW-0472">Membrane</keyword>
<feature type="transmembrane region" description="Helical" evidence="12">
    <location>
        <begin position="228"/>
        <end position="248"/>
    </location>
</feature>
<dbReference type="GO" id="GO:0008250">
    <property type="term" value="C:oligosaccharyltransferase complex"/>
    <property type="evidence" value="ECO:0007669"/>
    <property type="project" value="InterPro"/>
</dbReference>
<dbReference type="eggNOG" id="KOG2447">
    <property type="taxonomic scope" value="Eukaryota"/>
</dbReference>
<keyword evidence="17" id="KW-1185">Reference proteome</keyword>
<dbReference type="InterPro" id="IPR008814">
    <property type="entry name" value="Swp1"/>
</dbReference>
<evidence type="ECO:0000256" key="10">
    <source>
        <dbReference type="ARBA" id="ARBA00030078"/>
    </source>
</evidence>
<evidence type="ECO:0000256" key="5">
    <source>
        <dbReference type="ARBA" id="ARBA00022692"/>
    </source>
</evidence>
<evidence type="ECO:0000256" key="7">
    <source>
        <dbReference type="ARBA" id="ARBA00022824"/>
    </source>
</evidence>
<comment type="pathway">
    <text evidence="3">Protein modification; protein glycosylation.</text>
</comment>
<dbReference type="RefSeq" id="XP_007914558.1">
    <property type="nucleotide sequence ID" value="XM_007916367.1"/>
</dbReference>
<sequence>MRFSGSLVSTLLLAAAGAVQAASSWGFDEGSISVTSKKGPDGIKEKLSQKSPLSKVVTLGSQDTVTISLTAKDNGKAKRPHQAFVLLKDEETGLEAPFPLTVKDDGKAKVQISQKDIPVQLLSTPKPLKATVVLASFGSAQGLLSPVFDIEFNLDPNAAAPAAEKPLRYGKLSEIHHIFRGDPKSPPMVVSFFFTVVVLAPLPLLLGVWFTLGANVDHLSKAVSAAPLSYAAFIGSIFAMEFAFLLYYSTWNLFQLLPAVGVLSTIIVFSGKNALGEVQSRRLAGER</sequence>
<evidence type="ECO:0000256" key="12">
    <source>
        <dbReference type="SAM" id="Phobius"/>
    </source>
</evidence>
<evidence type="ECO:0000256" key="4">
    <source>
        <dbReference type="ARBA" id="ARBA00009038"/>
    </source>
</evidence>
<dbReference type="GO" id="GO:0006487">
    <property type="term" value="P:protein N-linked glycosylation"/>
    <property type="evidence" value="ECO:0007669"/>
    <property type="project" value="TreeGrafter"/>
</dbReference>
<accession>R8BN97</accession>
<comment type="function">
    <text evidence="1">Subunit of the oligosaccharyl transferase (OST) complex that catalyzes the initial transfer of a defined glycan (Glc(3)Man(9)GlcNAc(2) in eukaryotes) from the lipid carrier dolichol-pyrophosphate to an asparagine residue within an Asn-X-Ser/Thr consensus motif in nascent polypeptide chains, the first step in protein N-glycosylation. N-glycosylation occurs cotranslationally and the complex associates with the Sec61 complex at the channel-forming translocon complex that mediates protein translocation across the endoplasmic reticulum (ER). All subunits are required for a maximal enzyme activity.</text>
</comment>
<keyword evidence="16" id="KW-0808">Transferase</keyword>
<evidence type="ECO:0000256" key="2">
    <source>
        <dbReference type="ARBA" id="ARBA00004477"/>
    </source>
</evidence>
<evidence type="ECO:0000256" key="3">
    <source>
        <dbReference type="ARBA" id="ARBA00004922"/>
    </source>
</evidence>
<dbReference type="InterPro" id="IPR055374">
    <property type="entry name" value="Ribophorin_II_3rd"/>
</dbReference>
<evidence type="ECO:0000259" key="15">
    <source>
        <dbReference type="Pfam" id="PF25147"/>
    </source>
</evidence>
<feature type="domain" description="Ribophorin II third" evidence="14">
    <location>
        <begin position="44"/>
        <end position="106"/>
    </location>
</feature>
<dbReference type="EMBL" id="KB933061">
    <property type="protein sequence ID" value="EOO00858.1"/>
    <property type="molecule type" value="Genomic_DNA"/>
</dbReference>
<dbReference type="Pfam" id="PF25147">
    <property type="entry name" value="Ribophorin_II_C"/>
    <property type="match status" value="1"/>
</dbReference>
<organism evidence="16 17">
    <name type="scientific">Phaeoacremonium minimum (strain UCR-PA7)</name>
    <name type="common">Esca disease fungus</name>
    <name type="synonym">Togninia minima</name>
    <dbReference type="NCBI Taxonomy" id="1286976"/>
    <lineage>
        <taxon>Eukaryota</taxon>
        <taxon>Fungi</taxon>
        <taxon>Dikarya</taxon>
        <taxon>Ascomycota</taxon>
        <taxon>Pezizomycotina</taxon>
        <taxon>Sordariomycetes</taxon>
        <taxon>Sordariomycetidae</taxon>
        <taxon>Togniniales</taxon>
        <taxon>Togniniaceae</taxon>
        <taxon>Phaeoacremonium</taxon>
    </lineage>
</organism>
<evidence type="ECO:0000256" key="11">
    <source>
        <dbReference type="ARBA" id="ARBA00032139"/>
    </source>
</evidence>